<organism evidence="5 6">
    <name type="scientific">Pseudobutyrivibrio ruminis</name>
    <dbReference type="NCBI Taxonomy" id="46206"/>
    <lineage>
        <taxon>Bacteria</taxon>
        <taxon>Bacillati</taxon>
        <taxon>Bacillota</taxon>
        <taxon>Clostridia</taxon>
        <taxon>Lachnospirales</taxon>
        <taxon>Lachnospiraceae</taxon>
        <taxon>Pseudobutyrivibrio</taxon>
    </lineage>
</organism>
<keyword evidence="2" id="KW-0238">DNA-binding</keyword>
<dbReference type="GO" id="GO:0003700">
    <property type="term" value="F:DNA-binding transcription factor activity"/>
    <property type="evidence" value="ECO:0007669"/>
    <property type="project" value="InterPro"/>
</dbReference>
<reference evidence="5 6" key="2">
    <citation type="submission" date="2017-10" db="EMBL/GenBank/DDBJ databases">
        <authorList>
            <person name="Banno H."/>
            <person name="Chua N.-H."/>
        </authorList>
    </citation>
    <scope>NUCLEOTIDE SEQUENCE [LARGE SCALE GENOMIC DNA]</scope>
    <source>
        <strain evidence="5 6">JK626</strain>
    </source>
</reference>
<proteinExistence type="predicted"/>
<keyword evidence="3" id="KW-0804">Transcription</keyword>
<dbReference type="Gene3D" id="1.10.10.60">
    <property type="entry name" value="Homeodomain-like"/>
    <property type="match status" value="1"/>
</dbReference>
<dbReference type="EMBL" id="PDYF01000008">
    <property type="protein sequence ID" value="PHU35527.1"/>
    <property type="molecule type" value="Genomic_DNA"/>
</dbReference>
<evidence type="ECO:0000256" key="2">
    <source>
        <dbReference type="ARBA" id="ARBA00023125"/>
    </source>
</evidence>
<dbReference type="Pfam" id="PF12833">
    <property type="entry name" value="HTH_18"/>
    <property type="match status" value="1"/>
</dbReference>
<dbReference type="SMART" id="SM00342">
    <property type="entry name" value="HTH_ARAC"/>
    <property type="match status" value="1"/>
</dbReference>
<evidence type="ECO:0000256" key="3">
    <source>
        <dbReference type="ARBA" id="ARBA00023163"/>
    </source>
</evidence>
<dbReference type="PROSITE" id="PS01124">
    <property type="entry name" value="HTH_ARAC_FAMILY_2"/>
    <property type="match status" value="1"/>
</dbReference>
<dbReference type="RefSeq" id="WP_099391349.1">
    <property type="nucleotide sequence ID" value="NZ_PDYF01000008.1"/>
</dbReference>
<evidence type="ECO:0000256" key="1">
    <source>
        <dbReference type="ARBA" id="ARBA00023015"/>
    </source>
</evidence>
<accession>A0A2G3DWV5</accession>
<reference evidence="5 6" key="1">
    <citation type="submission" date="2017-10" db="EMBL/GenBank/DDBJ databases">
        <title>Resolving the taxonomy of Roseburia spp., Eubacterium rectale and Agathobacter spp. through phylogenomic analysis.</title>
        <authorList>
            <person name="Sheridan P.O."/>
            <person name="Walker A.W."/>
            <person name="Duncan S.H."/>
            <person name="Scott K.P."/>
            <person name="Toole P.W.O."/>
            <person name="Luis P."/>
            <person name="Flint H.J."/>
        </authorList>
    </citation>
    <scope>NUCLEOTIDE SEQUENCE [LARGE SCALE GENOMIC DNA]</scope>
    <source>
        <strain evidence="5 6">JK626</strain>
    </source>
</reference>
<dbReference type="Proteomes" id="UP000225889">
    <property type="component" value="Unassembled WGS sequence"/>
</dbReference>
<dbReference type="SUPFAM" id="SSF46689">
    <property type="entry name" value="Homeodomain-like"/>
    <property type="match status" value="1"/>
</dbReference>
<comment type="caution">
    <text evidence="5">The sequence shown here is derived from an EMBL/GenBank/DDBJ whole genome shotgun (WGS) entry which is preliminary data.</text>
</comment>
<protein>
    <recommendedName>
        <fullName evidence="4">HTH araC/xylS-type domain-containing protein</fullName>
    </recommendedName>
</protein>
<keyword evidence="1" id="KW-0805">Transcription regulation</keyword>
<dbReference type="PANTHER" id="PTHR43280">
    <property type="entry name" value="ARAC-FAMILY TRANSCRIPTIONAL REGULATOR"/>
    <property type="match status" value="1"/>
</dbReference>
<evidence type="ECO:0000313" key="6">
    <source>
        <dbReference type="Proteomes" id="UP000225889"/>
    </source>
</evidence>
<feature type="domain" description="HTH araC/xylS-type" evidence="4">
    <location>
        <begin position="210"/>
        <end position="308"/>
    </location>
</feature>
<dbReference type="InterPro" id="IPR018060">
    <property type="entry name" value="HTH_AraC"/>
</dbReference>
<dbReference type="AlphaFoldDB" id="A0A2G3DWV5"/>
<sequence>MDNKFAAEEINFFHNHIELLKPAMIGSHLPACIHLENFFRNPKERLDDTLPYISFGGSIYYDRTVEYIINTGDYYICAYVASGKLEFGNDDQSIKCSEKNVLIAYKNSSYTLKSISRELTLYLYFINGAAIDSYCREIISQSGHKHFYNTQFELHSFIVNNLEKLNYFLRTTEKSNLFMESIMFQYVFVRFLTTSNTNDPFTNNIPLHIAKLKRIFDTRYYESHTLNSLQDELQISKYTLCRDFSTYYGTSPLKYLNKVRIDRAKELLLETNQTIVSIGNEVGIDNTTHFINLFKRQTGDTPLKYRQSHLGTGLNGNILFPSTESL</sequence>
<name>A0A2G3DWV5_9FIRM</name>
<dbReference type="PANTHER" id="PTHR43280:SF2">
    <property type="entry name" value="HTH-TYPE TRANSCRIPTIONAL REGULATOR EXSA"/>
    <property type="match status" value="1"/>
</dbReference>
<dbReference type="PROSITE" id="PS00041">
    <property type="entry name" value="HTH_ARAC_FAMILY_1"/>
    <property type="match status" value="1"/>
</dbReference>
<dbReference type="InterPro" id="IPR018062">
    <property type="entry name" value="HTH_AraC-typ_CS"/>
</dbReference>
<evidence type="ECO:0000259" key="4">
    <source>
        <dbReference type="PROSITE" id="PS01124"/>
    </source>
</evidence>
<gene>
    <name evidence="5" type="ORF">CSX01_02695</name>
</gene>
<dbReference type="InterPro" id="IPR009057">
    <property type="entry name" value="Homeodomain-like_sf"/>
</dbReference>
<dbReference type="GO" id="GO:0043565">
    <property type="term" value="F:sequence-specific DNA binding"/>
    <property type="evidence" value="ECO:0007669"/>
    <property type="project" value="InterPro"/>
</dbReference>
<evidence type="ECO:0000313" key="5">
    <source>
        <dbReference type="EMBL" id="PHU35527.1"/>
    </source>
</evidence>